<keyword evidence="8" id="KW-1185">Reference proteome</keyword>
<evidence type="ECO:0000256" key="5">
    <source>
        <dbReference type="SAM" id="MobiDB-lite"/>
    </source>
</evidence>
<feature type="region of interest" description="Disordered" evidence="5">
    <location>
        <begin position="1230"/>
        <end position="1314"/>
    </location>
</feature>
<dbReference type="GO" id="GO:0000226">
    <property type="term" value="P:microtubule cytoskeleton organization"/>
    <property type="evidence" value="ECO:0007669"/>
    <property type="project" value="TreeGrafter"/>
</dbReference>
<feature type="region of interest" description="Disordered" evidence="5">
    <location>
        <begin position="518"/>
        <end position="548"/>
    </location>
</feature>
<feature type="domain" description="PDZ" evidence="6">
    <location>
        <begin position="307"/>
        <end position="394"/>
    </location>
</feature>
<feature type="region of interest" description="Disordered" evidence="5">
    <location>
        <begin position="1086"/>
        <end position="1105"/>
    </location>
</feature>
<evidence type="ECO:0000256" key="3">
    <source>
        <dbReference type="ARBA" id="ARBA00022737"/>
    </source>
</evidence>
<dbReference type="GO" id="GO:0005912">
    <property type="term" value="C:adherens junction"/>
    <property type="evidence" value="ECO:0007669"/>
    <property type="project" value="TreeGrafter"/>
</dbReference>
<dbReference type="PANTHER" id="PTHR16484">
    <property type="entry name" value="PARTITIONING DEFECTIVE 3 RELATED"/>
    <property type="match status" value="1"/>
</dbReference>
<evidence type="ECO:0000256" key="2">
    <source>
        <dbReference type="ARBA" id="ARBA00022618"/>
    </source>
</evidence>
<feature type="region of interest" description="Disordered" evidence="5">
    <location>
        <begin position="655"/>
        <end position="801"/>
    </location>
</feature>
<dbReference type="GO" id="GO:0043296">
    <property type="term" value="C:apical junction complex"/>
    <property type="evidence" value="ECO:0007669"/>
    <property type="project" value="TreeGrafter"/>
</dbReference>
<comment type="caution">
    <text evidence="7">The sequence shown here is derived from an EMBL/GenBank/DDBJ whole genome shotgun (WGS) entry which is preliminary data.</text>
</comment>
<feature type="region of interest" description="Disordered" evidence="5">
    <location>
        <begin position="835"/>
        <end position="865"/>
    </location>
</feature>
<feature type="region of interest" description="Disordered" evidence="5">
    <location>
        <begin position="220"/>
        <end position="265"/>
    </location>
</feature>
<dbReference type="Gene3D" id="3.10.20.90">
    <property type="entry name" value="Phosphatidylinositol 3-kinase Catalytic Subunit, Chain A, domain 1"/>
    <property type="match status" value="1"/>
</dbReference>
<dbReference type="GO" id="GO:0051660">
    <property type="term" value="P:establishment of centrosome localization"/>
    <property type="evidence" value="ECO:0007669"/>
    <property type="project" value="TreeGrafter"/>
</dbReference>
<dbReference type="GO" id="GO:0005938">
    <property type="term" value="C:cell cortex"/>
    <property type="evidence" value="ECO:0007669"/>
    <property type="project" value="TreeGrafter"/>
</dbReference>
<dbReference type="SMART" id="SM00228">
    <property type="entry name" value="PDZ"/>
    <property type="match status" value="3"/>
</dbReference>
<dbReference type="GO" id="GO:0045197">
    <property type="term" value="P:establishment or maintenance of epithelial cell apical/basal polarity"/>
    <property type="evidence" value="ECO:0007669"/>
    <property type="project" value="TreeGrafter"/>
</dbReference>
<feature type="compositionally biased region" description="Polar residues" evidence="5">
    <location>
        <begin position="777"/>
        <end position="789"/>
    </location>
</feature>
<gene>
    <name evidence="7" type="ORF">CBOVIS_LOCUS4320</name>
</gene>
<dbReference type="Pfam" id="PF00595">
    <property type="entry name" value="PDZ"/>
    <property type="match status" value="3"/>
</dbReference>
<dbReference type="InterPro" id="IPR001478">
    <property type="entry name" value="PDZ"/>
</dbReference>
<sequence>MSASSTSSASSSTSPDENEKGAGPTCPTKLLHHSTIAHTFSNSSMSTLDRSQYQHLSISGARRVTVQFGAMRIVVPWKESNHTTVRQLAEQALIRYKKARGLAKNDESIRVLRLECASDGGILDMDDELDDVFDIAFDQILAITDEPPSSSEYATVQRTNTSQHHYAQPIPASRRDEHAHLTQIHMTPTVSAYGSVSINASPYGHQSRKNDHLDEPLRSSLRKEGATPPKRGVTLSPDVEKRIEEKQKPRYEKNPGRLHRGSDRKSRINDAFLDARDRLAESLDAKMSLKTVRRAPLIRGPLPNTTIVTLDHLDASEAADPLGIEINAVYDDVTTPSTSKLSAVQIMRIEEGGRVARDGRIQVGDNLVEINGKPVGEMSILRARDLIAKLAARVDEEITLTIGRSLESFNVGKPIFSALQQANNTKYIGQTTLVELVKSTNGFGFTVTGRETVKGEKLFYIGTVKPNGVALGHLKSGDRLLELNGQSTATMTQAEIVEKLKETMVGGKARFLVSRVAQSHEPEPAPAQTTSSAAVTVATPEPEPQPPQPARFNLVIPLNDTGSAGLGVSLKARVSVKSDGSRHDCGIFIKNVMHGGAAFKDGRLAVNDRIVAIEEIDLERMSNAEASEQLTRKLKSIGPTSAHVKLTVIRDPPSGAAAISRDASRITVDAPSPSPSSRISSGSLLPSPHSAASSSNSLKKRESVASDATRIDDSEVVPPDADPFDREAPGRKSLSEKRGLGAASDPQHIKLFQDIKHQRQNSAPPTSRPSEKRSRSQPRTYSQRVSKSPKTPDGENLAVPPLGEQLLHRKSQSMESINRPADSVLRGTAVAAAAEHPFPPGGSPLMRLKSTAAATRADKSRRKSVGDAMRSFFGFAAAKSRDSSPEKAPKHQRSVSPPRRAAYADPYGDPYLNTPNDDDCGIQLISYTPRRDDGGGGDDDEIVTNFGNSRFYSSCRDAPDRTRYRHTIAFLICDTLARRIPFLHAAAGYESYADAELYDRYSAHRYLPAGHHAHFQQQYDDDYLMYAAGPSAYGLSAYHDIPIAAGGSVSSASLRRAYAQQQQQQQLLPSAAGVALDYDESRFGTATRSAAQHHHHQRRQRAAPTNAANGDYYRMFNSWFAYTGGGGIGAAPIIKQSPVRIAAANGIRDREAATRLAGSGSSSSRVFIPRHAGGIAAAAAFAGYHHRSGGGGVGPSPTPPPERASPAFRRRDTATATAGHRFPQFPIASSSMRMSASSRPLAMSENRRSANIQTPERLSLRARKKLQQHQRPRSEFYVNSENSSEILLPPSTSSIMSTSESFRATSIPILRQKS</sequence>
<feature type="compositionally biased region" description="Basic residues" evidence="5">
    <location>
        <begin position="1260"/>
        <end position="1271"/>
    </location>
</feature>
<dbReference type="GO" id="GO:0008104">
    <property type="term" value="P:intracellular protein localization"/>
    <property type="evidence" value="ECO:0007669"/>
    <property type="project" value="TreeGrafter"/>
</dbReference>
<evidence type="ECO:0000256" key="1">
    <source>
        <dbReference type="ARBA" id="ARBA00005358"/>
    </source>
</evidence>
<feature type="region of interest" description="Disordered" evidence="5">
    <location>
        <begin position="877"/>
        <end position="919"/>
    </location>
</feature>
<dbReference type="InterPro" id="IPR052213">
    <property type="entry name" value="PAR3"/>
</dbReference>
<dbReference type="GO" id="GO:0035091">
    <property type="term" value="F:phosphatidylinositol binding"/>
    <property type="evidence" value="ECO:0007669"/>
    <property type="project" value="TreeGrafter"/>
</dbReference>
<dbReference type="GO" id="GO:0030010">
    <property type="term" value="P:establishment of cell polarity"/>
    <property type="evidence" value="ECO:0007669"/>
    <property type="project" value="TreeGrafter"/>
</dbReference>
<evidence type="ECO:0000313" key="8">
    <source>
        <dbReference type="Proteomes" id="UP000494206"/>
    </source>
</evidence>
<accession>A0A8S1EUJ4</accession>
<feature type="compositionally biased region" description="Low complexity" evidence="5">
    <location>
        <begin position="526"/>
        <end position="540"/>
    </location>
</feature>
<feature type="domain" description="PDZ" evidence="6">
    <location>
        <begin position="555"/>
        <end position="630"/>
    </location>
</feature>
<feature type="compositionally biased region" description="Basic and acidic residues" evidence="5">
    <location>
        <begin position="723"/>
        <end position="739"/>
    </location>
</feature>
<feature type="compositionally biased region" description="Low complexity" evidence="5">
    <location>
        <begin position="1"/>
        <end position="14"/>
    </location>
</feature>
<dbReference type="Pfam" id="PF12053">
    <property type="entry name" value="Par3_HAL_N_term"/>
    <property type="match status" value="1"/>
</dbReference>
<dbReference type="PROSITE" id="PS50106">
    <property type="entry name" value="PDZ"/>
    <property type="match status" value="3"/>
</dbReference>
<feature type="compositionally biased region" description="Low complexity" evidence="5">
    <location>
        <begin position="675"/>
        <end position="697"/>
    </location>
</feature>
<reference evidence="7 8" key="1">
    <citation type="submission" date="2020-04" db="EMBL/GenBank/DDBJ databases">
        <authorList>
            <person name="Laetsch R D."/>
            <person name="Stevens L."/>
            <person name="Kumar S."/>
            <person name="Blaxter L. M."/>
        </authorList>
    </citation>
    <scope>NUCLEOTIDE SEQUENCE [LARGE SCALE GENOMIC DNA]</scope>
</reference>
<feature type="compositionally biased region" description="Low complexity" evidence="5">
    <location>
        <begin position="1230"/>
        <end position="1239"/>
    </location>
</feature>
<evidence type="ECO:0000256" key="4">
    <source>
        <dbReference type="ARBA" id="ARBA00023306"/>
    </source>
</evidence>
<feature type="compositionally biased region" description="Basic and acidic residues" evidence="5">
    <location>
        <begin position="699"/>
        <end position="713"/>
    </location>
</feature>
<protein>
    <recommendedName>
        <fullName evidence="6">PDZ domain-containing protein</fullName>
    </recommendedName>
</protein>
<dbReference type="GO" id="GO:0051301">
    <property type="term" value="P:cell division"/>
    <property type="evidence" value="ECO:0007669"/>
    <property type="project" value="UniProtKB-KW"/>
</dbReference>
<evidence type="ECO:0000259" key="6">
    <source>
        <dbReference type="PROSITE" id="PS50106"/>
    </source>
</evidence>
<organism evidence="7 8">
    <name type="scientific">Caenorhabditis bovis</name>
    <dbReference type="NCBI Taxonomy" id="2654633"/>
    <lineage>
        <taxon>Eukaryota</taxon>
        <taxon>Metazoa</taxon>
        <taxon>Ecdysozoa</taxon>
        <taxon>Nematoda</taxon>
        <taxon>Chromadorea</taxon>
        <taxon>Rhabditida</taxon>
        <taxon>Rhabditina</taxon>
        <taxon>Rhabditomorpha</taxon>
        <taxon>Rhabditoidea</taxon>
        <taxon>Rhabditidae</taxon>
        <taxon>Peloderinae</taxon>
        <taxon>Caenorhabditis</taxon>
    </lineage>
</organism>
<dbReference type="InterPro" id="IPR021922">
    <property type="entry name" value="Par3/HAL_N"/>
</dbReference>
<comment type="similarity">
    <text evidence="1">Belongs to the PAR3 family.</text>
</comment>
<feature type="region of interest" description="Disordered" evidence="5">
    <location>
        <begin position="1188"/>
        <end position="1208"/>
    </location>
</feature>
<dbReference type="CDD" id="cd00136">
    <property type="entry name" value="PDZ_canonical"/>
    <property type="match status" value="1"/>
</dbReference>
<dbReference type="OrthoDB" id="6264899at2759"/>
<name>A0A8S1EUJ4_9PELO</name>
<evidence type="ECO:0000313" key="7">
    <source>
        <dbReference type="EMBL" id="CAB3401592.1"/>
    </source>
</evidence>
<feature type="compositionally biased region" description="Basic and acidic residues" evidence="5">
    <location>
        <begin position="747"/>
        <end position="757"/>
    </location>
</feature>
<feature type="compositionally biased region" description="Basic residues" evidence="5">
    <location>
        <begin position="1091"/>
        <end position="1101"/>
    </location>
</feature>
<dbReference type="Proteomes" id="UP000494206">
    <property type="component" value="Unassembled WGS sequence"/>
</dbReference>
<dbReference type="GO" id="GO:0016324">
    <property type="term" value="C:apical plasma membrane"/>
    <property type="evidence" value="ECO:0007669"/>
    <property type="project" value="TreeGrafter"/>
</dbReference>
<dbReference type="PANTHER" id="PTHR16484:SF17">
    <property type="entry name" value="BAZOOKA, ISOFORM B"/>
    <property type="match status" value="1"/>
</dbReference>
<dbReference type="SUPFAM" id="SSF50156">
    <property type="entry name" value="PDZ domain-like"/>
    <property type="match status" value="3"/>
</dbReference>
<dbReference type="Gene3D" id="2.30.42.10">
    <property type="match status" value="3"/>
</dbReference>
<dbReference type="EMBL" id="CADEPM010000003">
    <property type="protein sequence ID" value="CAB3401592.1"/>
    <property type="molecule type" value="Genomic_DNA"/>
</dbReference>
<feature type="region of interest" description="Disordered" evidence="5">
    <location>
        <begin position="1"/>
        <end position="28"/>
    </location>
</feature>
<feature type="compositionally biased region" description="Basic and acidic residues" evidence="5">
    <location>
        <begin position="879"/>
        <end position="889"/>
    </location>
</feature>
<keyword evidence="4" id="KW-0131">Cell cycle</keyword>
<feature type="compositionally biased region" description="Low complexity" evidence="5">
    <location>
        <begin position="1286"/>
        <end position="1301"/>
    </location>
</feature>
<keyword evidence="3" id="KW-0677">Repeat</keyword>
<dbReference type="GO" id="GO:0007155">
    <property type="term" value="P:cell adhesion"/>
    <property type="evidence" value="ECO:0007669"/>
    <property type="project" value="TreeGrafter"/>
</dbReference>
<proteinExistence type="inferred from homology"/>
<feature type="domain" description="PDZ" evidence="6">
    <location>
        <begin position="433"/>
        <end position="503"/>
    </location>
</feature>
<dbReference type="InterPro" id="IPR036034">
    <property type="entry name" value="PDZ_sf"/>
</dbReference>
<keyword evidence="2" id="KW-0132">Cell division</keyword>
<feature type="compositionally biased region" description="Basic and acidic residues" evidence="5">
    <location>
        <begin position="238"/>
        <end position="265"/>
    </location>
</feature>